<feature type="domain" description="Cadherin" evidence="9">
    <location>
        <begin position="502"/>
        <end position="601"/>
    </location>
</feature>
<evidence type="ECO:0000256" key="2">
    <source>
        <dbReference type="ARBA" id="ARBA00022737"/>
    </source>
</evidence>
<dbReference type="GO" id="GO:0000902">
    <property type="term" value="P:cell morphogenesis"/>
    <property type="evidence" value="ECO:0007669"/>
    <property type="project" value="TreeGrafter"/>
</dbReference>
<dbReference type="GO" id="GO:0016339">
    <property type="term" value="P:calcium-dependent cell-cell adhesion via plasma membrane cell adhesion molecules"/>
    <property type="evidence" value="ECO:0007669"/>
    <property type="project" value="TreeGrafter"/>
</dbReference>
<reference evidence="11" key="1">
    <citation type="submission" date="2023-01" db="EMBL/GenBank/DDBJ databases">
        <title>Genome assembly of the deep-sea coral Lophelia pertusa.</title>
        <authorList>
            <person name="Herrera S."/>
            <person name="Cordes E."/>
        </authorList>
    </citation>
    <scope>NUCLEOTIDE SEQUENCE</scope>
    <source>
        <strain evidence="11">USNM1676648</strain>
        <tissue evidence="11">Polyp</tissue>
    </source>
</reference>
<dbReference type="SUPFAM" id="SSF57535">
    <property type="entry name" value="Complement control module/SCR domain"/>
    <property type="match status" value="1"/>
</dbReference>
<evidence type="ECO:0000256" key="4">
    <source>
        <dbReference type="ARBA" id="ARBA00023136"/>
    </source>
</evidence>
<feature type="domain" description="Cadherin" evidence="9">
    <location>
        <begin position="185"/>
        <end position="304"/>
    </location>
</feature>
<dbReference type="CDD" id="cd11304">
    <property type="entry name" value="Cadherin_repeat"/>
    <property type="match status" value="10"/>
</dbReference>
<evidence type="ECO:0000259" key="9">
    <source>
        <dbReference type="PROSITE" id="PS50268"/>
    </source>
</evidence>
<keyword evidence="4" id="KW-0472">Membrane</keyword>
<feature type="domain" description="Cadherin" evidence="9">
    <location>
        <begin position="297"/>
        <end position="388"/>
    </location>
</feature>
<feature type="domain" description="Cadherin" evidence="9">
    <location>
        <begin position="706"/>
        <end position="801"/>
    </location>
</feature>
<evidence type="ECO:0000313" key="12">
    <source>
        <dbReference type="Proteomes" id="UP001163046"/>
    </source>
</evidence>
<dbReference type="GO" id="GO:0044331">
    <property type="term" value="P:cell-cell adhesion mediated by cadherin"/>
    <property type="evidence" value="ECO:0007669"/>
    <property type="project" value="TreeGrafter"/>
</dbReference>
<dbReference type="EMBL" id="MU826354">
    <property type="protein sequence ID" value="KAJ7380320.1"/>
    <property type="molecule type" value="Genomic_DNA"/>
</dbReference>
<dbReference type="PANTHER" id="PTHR24027">
    <property type="entry name" value="CADHERIN-23"/>
    <property type="match status" value="1"/>
</dbReference>
<keyword evidence="5" id="KW-1015">Disulfide bond</keyword>
<feature type="domain" description="Cadherin" evidence="9">
    <location>
        <begin position="85"/>
        <end position="178"/>
    </location>
</feature>
<evidence type="ECO:0000256" key="5">
    <source>
        <dbReference type="ARBA" id="ARBA00023157"/>
    </source>
</evidence>
<dbReference type="OrthoDB" id="283575at2759"/>
<accession>A0A9W9ZFE1</accession>
<protein>
    <submittedName>
        <fullName evidence="11">Uncharacterized protein</fullName>
    </submittedName>
</protein>
<keyword evidence="7" id="KW-0768">Sushi</keyword>
<dbReference type="Pfam" id="PF00028">
    <property type="entry name" value="Cadherin"/>
    <property type="match status" value="6"/>
</dbReference>
<name>A0A9W9ZFE1_9CNID</name>
<keyword evidence="12" id="KW-1185">Reference proteome</keyword>
<sequence length="1229" mass="132654">MASLSNLFLLSGTALGSTCKRAIVTCPGGKTTYPVTCSLGCPKDYSIKGASTITCQTSGQWSSYATSYCRRNNDPPTQIVLSGSASIQENKPRDTKVGTFSSVDPNSKDQHSYSIVSGGSGKFELRGADLFTLTAFDYESSPNKFSLVIRSTDNGSPPMKLEKTFKISVTDVNEKPTAIQLSSNTVNENSDVDTVVGMLSTADPDNGQLHSYSLLDRAGGRFKIQGNLVKVAKSNTNCLLNGGSQCLLNYESVSSYSINVRSVDSGSPSQSVNASFNIILNNINDQPRGLKLSNYRVTENAPINTVVGNLSANDEDKGQKLNFSLVDDDSGRFALNSKGGLYKAKSTDYETSKVHHIVAKVTDNGQPSLSMTKNVYIVVLDVNEAPVSIVLAATSVQENSKPGTSVGTLTATDSDAVQNLTFKLDDDAAGKFSLQSNTTCQSAAPNGSRCTTDLLVSGAINYEDASSLDIIVRVTDNKGLFHTEMFNVTVIDVNDPPTNVTLDGSASASIAENSQNVQIDSLLTDDEDQGQNYTYTLINNPGGNFEIRGDKLFASKNSQLDFESSPSFQITVKSTDNGNPPMSVQISLVINLQDVNEKPTNITLSNHTVQENKPSGTVIGQLAVSDPDRQQSHVCSLTDSANGKAGLSKNQLTVGSAGVNYEEASSFSVKVLCRDPGGLTVEQSFVILVQDVNEAPTSIALSSDKIQENQKSGTVVAQFNVTDPDNVKSQVQTFSFSISSSDPNQPFQVQNNALVTTRALDFENSAQWTVTITAKDNGKPVLSRTQTFTIQVVDVNDAPNGMTLSSSFVNENSATDTLVGTLTALDQDTSQKHTFQLLSSSSGRFKVDGNQIKVAVSNKQCLSQGGSSCLLNYEVQKRHVIRVKTTDDGTPQLSFEKDFNIDLRDVNDMPRDLHLSNNKVKEDAKNNTVIGSFTSRDEDTSQIMTYSLTNDDSGRFRVDFQGNLYKAKDVNYETQTKHTIRAVVQDNGNPSMKMEKSFTIEVLDVNEAPIHINITSQGGQLTFPDGHAQVREHSASGTVIGKLQALDHDAAQKLTFKLDDDAGGKFTLGSPASCQTITNIPGVNSKCTIDLRVNGDMDYETSKEYHVTVRVTDKNGLFTTEQLRIDIIDQNDAPENVTLGGSYTASVNENVNGALVGQLVTSDQDVAQTYTYKLLNDAAGRFVILNDKLYVSSSANLDYEVQTVFTVKVQATTVERLHLVWCKISRSLS</sequence>
<dbReference type="PROSITE" id="PS50268">
    <property type="entry name" value="CADHERIN_2"/>
    <property type="match status" value="10"/>
</dbReference>
<dbReference type="PROSITE" id="PS50923">
    <property type="entry name" value="SUSHI"/>
    <property type="match status" value="1"/>
</dbReference>
<dbReference type="FunFam" id="2.60.40.60:FF:000104">
    <property type="entry name" value="cadherin-23 isoform X1"/>
    <property type="match status" value="1"/>
</dbReference>
<feature type="domain" description="Sushi" evidence="10">
    <location>
        <begin position="17"/>
        <end position="71"/>
    </location>
</feature>
<dbReference type="GO" id="GO:0016342">
    <property type="term" value="C:catenin complex"/>
    <property type="evidence" value="ECO:0007669"/>
    <property type="project" value="TreeGrafter"/>
</dbReference>
<dbReference type="GO" id="GO:0034332">
    <property type="term" value="P:adherens junction organization"/>
    <property type="evidence" value="ECO:0007669"/>
    <property type="project" value="TreeGrafter"/>
</dbReference>
<keyword evidence="2" id="KW-0677">Repeat</keyword>
<dbReference type="GO" id="GO:0016477">
    <property type="term" value="P:cell migration"/>
    <property type="evidence" value="ECO:0007669"/>
    <property type="project" value="TreeGrafter"/>
</dbReference>
<feature type="domain" description="Cadherin" evidence="9">
    <location>
        <begin position="395"/>
        <end position="499"/>
    </location>
</feature>
<dbReference type="GO" id="GO:0007156">
    <property type="term" value="P:homophilic cell adhesion via plasma membrane adhesion molecules"/>
    <property type="evidence" value="ECO:0007669"/>
    <property type="project" value="InterPro"/>
</dbReference>
<dbReference type="InterPro" id="IPR039808">
    <property type="entry name" value="Cadherin"/>
</dbReference>
<gene>
    <name evidence="11" type="ORF">OS493_011042</name>
</gene>
<dbReference type="InterPro" id="IPR035976">
    <property type="entry name" value="Sushi/SCR/CCP_sf"/>
</dbReference>
<feature type="domain" description="Cadherin" evidence="9">
    <location>
        <begin position="920"/>
        <end position="1011"/>
    </location>
</feature>
<dbReference type="GO" id="GO:0005912">
    <property type="term" value="C:adherens junction"/>
    <property type="evidence" value="ECO:0007669"/>
    <property type="project" value="TreeGrafter"/>
</dbReference>
<dbReference type="GO" id="GO:0005509">
    <property type="term" value="F:calcium ion binding"/>
    <property type="evidence" value="ECO:0007669"/>
    <property type="project" value="UniProtKB-UniRule"/>
</dbReference>
<dbReference type="InterPro" id="IPR002126">
    <property type="entry name" value="Cadherin-like_dom"/>
</dbReference>
<comment type="subcellular location">
    <subcellularLocation>
        <location evidence="1">Membrane</location>
    </subcellularLocation>
</comment>
<dbReference type="AlphaFoldDB" id="A0A9W9ZFE1"/>
<feature type="signal peptide" evidence="8">
    <location>
        <begin position="1"/>
        <end position="16"/>
    </location>
</feature>
<feature type="domain" description="Cadherin" evidence="9">
    <location>
        <begin position="1028"/>
        <end position="1136"/>
    </location>
</feature>
<dbReference type="Proteomes" id="UP001163046">
    <property type="component" value="Unassembled WGS sequence"/>
</dbReference>
<evidence type="ECO:0000259" key="10">
    <source>
        <dbReference type="PROSITE" id="PS50923"/>
    </source>
</evidence>
<dbReference type="Gene3D" id="2.10.70.10">
    <property type="entry name" value="Complement Module, domain 1"/>
    <property type="match status" value="1"/>
</dbReference>
<organism evidence="11 12">
    <name type="scientific">Desmophyllum pertusum</name>
    <dbReference type="NCBI Taxonomy" id="174260"/>
    <lineage>
        <taxon>Eukaryota</taxon>
        <taxon>Metazoa</taxon>
        <taxon>Cnidaria</taxon>
        <taxon>Anthozoa</taxon>
        <taxon>Hexacorallia</taxon>
        <taxon>Scleractinia</taxon>
        <taxon>Caryophylliina</taxon>
        <taxon>Caryophylliidae</taxon>
        <taxon>Desmophyllum</taxon>
    </lineage>
</organism>
<comment type="caution">
    <text evidence="7">Lacks conserved residue(s) required for the propagation of feature annotation.</text>
</comment>
<dbReference type="GO" id="GO:0007043">
    <property type="term" value="P:cell-cell junction assembly"/>
    <property type="evidence" value="ECO:0007669"/>
    <property type="project" value="TreeGrafter"/>
</dbReference>
<dbReference type="GO" id="GO:0008013">
    <property type="term" value="F:beta-catenin binding"/>
    <property type="evidence" value="ECO:0007669"/>
    <property type="project" value="TreeGrafter"/>
</dbReference>
<dbReference type="PRINTS" id="PR00205">
    <property type="entry name" value="CADHERIN"/>
</dbReference>
<dbReference type="PANTHER" id="PTHR24027:SF438">
    <property type="entry name" value="CADHERIN 23"/>
    <property type="match status" value="1"/>
</dbReference>
<comment type="caution">
    <text evidence="11">The sequence shown here is derived from an EMBL/GenBank/DDBJ whole genome shotgun (WGS) entry which is preliminary data.</text>
</comment>
<dbReference type="SUPFAM" id="SSF49313">
    <property type="entry name" value="Cadherin-like"/>
    <property type="match status" value="11"/>
</dbReference>
<feature type="chain" id="PRO_5040723145" evidence="8">
    <location>
        <begin position="17"/>
        <end position="1229"/>
    </location>
</feature>
<evidence type="ECO:0000256" key="7">
    <source>
        <dbReference type="PROSITE-ProRule" id="PRU00302"/>
    </source>
</evidence>
<evidence type="ECO:0000256" key="3">
    <source>
        <dbReference type="ARBA" id="ARBA00022837"/>
    </source>
</evidence>
<evidence type="ECO:0000256" key="8">
    <source>
        <dbReference type="SAM" id="SignalP"/>
    </source>
</evidence>
<feature type="domain" description="Cadherin" evidence="9">
    <location>
        <begin position="608"/>
        <end position="698"/>
    </location>
</feature>
<dbReference type="CDD" id="cd00033">
    <property type="entry name" value="CCP"/>
    <property type="match status" value="1"/>
</dbReference>
<proteinExistence type="predicted"/>
<dbReference type="InterPro" id="IPR000436">
    <property type="entry name" value="Sushi_SCR_CCP_dom"/>
</dbReference>
<dbReference type="Gene3D" id="2.60.40.60">
    <property type="entry name" value="Cadherins"/>
    <property type="match status" value="11"/>
</dbReference>
<keyword evidence="8" id="KW-0732">Signal</keyword>
<evidence type="ECO:0000256" key="1">
    <source>
        <dbReference type="ARBA" id="ARBA00004370"/>
    </source>
</evidence>
<dbReference type="SMART" id="SM00112">
    <property type="entry name" value="CA"/>
    <property type="match status" value="10"/>
</dbReference>
<dbReference type="GO" id="GO:0045296">
    <property type="term" value="F:cadherin binding"/>
    <property type="evidence" value="ECO:0007669"/>
    <property type="project" value="TreeGrafter"/>
</dbReference>
<evidence type="ECO:0000313" key="11">
    <source>
        <dbReference type="EMBL" id="KAJ7380320.1"/>
    </source>
</evidence>
<keyword evidence="3 6" id="KW-0106">Calcium</keyword>
<feature type="domain" description="Cadherin" evidence="9">
    <location>
        <begin position="809"/>
        <end position="912"/>
    </location>
</feature>
<dbReference type="InterPro" id="IPR015919">
    <property type="entry name" value="Cadherin-like_sf"/>
</dbReference>
<evidence type="ECO:0000256" key="6">
    <source>
        <dbReference type="PROSITE-ProRule" id="PRU00043"/>
    </source>
</evidence>